<dbReference type="GO" id="GO:0008564">
    <property type="term" value="F:protein-exporting ATPase activity"/>
    <property type="evidence" value="ECO:0007669"/>
    <property type="project" value="UniProtKB-EC"/>
</dbReference>
<accession>A0A2H0LYK3</accession>
<evidence type="ECO:0000256" key="2">
    <source>
        <dbReference type="ARBA" id="ARBA00022448"/>
    </source>
</evidence>
<dbReference type="PANTHER" id="PTHR30258">
    <property type="entry name" value="TYPE II SECRETION SYSTEM PROTEIN GSPE-RELATED"/>
    <property type="match status" value="1"/>
</dbReference>
<name>A0A2H0LYK3_9BACT</name>
<dbReference type="SUPFAM" id="SSF52540">
    <property type="entry name" value="P-loop containing nucleoside triphosphate hydrolases"/>
    <property type="match status" value="1"/>
</dbReference>
<dbReference type="CDD" id="cd01129">
    <property type="entry name" value="PulE-GspE-like"/>
    <property type="match status" value="1"/>
</dbReference>
<dbReference type="FunFam" id="3.30.300.160:FF:000002">
    <property type="entry name" value="Type II secretion system protein E"/>
    <property type="match status" value="1"/>
</dbReference>
<dbReference type="EC" id="7.4.2.8" evidence="7"/>
<keyword evidence="5" id="KW-0653">Protein transport</keyword>
<dbReference type="GO" id="GO:0015628">
    <property type="term" value="P:protein secretion by the type II secretion system"/>
    <property type="evidence" value="ECO:0007669"/>
    <property type="project" value="InterPro"/>
</dbReference>
<dbReference type="Pfam" id="PF05157">
    <property type="entry name" value="MshEN"/>
    <property type="match status" value="1"/>
</dbReference>
<keyword evidence="2" id="KW-0813">Transport</keyword>
<dbReference type="Gene3D" id="3.40.50.300">
    <property type="entry name" value="P-loop containing nucleotide triphosphate hydrolases"/>
    <property type="match status" value="1"/>
</dbReference>
<evidence type="ECO:0000313" key="11">
    <source>
        <dbReference type="Proteomes" id="UP000229641"/>
    </source>
</evidence>
<evidence type="ECO:0000256" key="8">
    <source>
        <dbReference type="ARBA" id="ARBA00034006"/>
    </source>
</evidence>
<dbReference type="PROSITE" id="PS00662">
    <property type="entry name" value="T2SP_E"/>
    <property type="match status" value="1"/>
</dbReference>
<gene>
    <name evidence="10" type="primary">gspE</name>
    <name evidence="10" type="ORF">COV72_02440</name>
</gene>
<comment type="catalytic activity">
    <reaction evidence="8">
        <text>ATP + H2O + cellular proteinSide 1 = ADP + phosphate + cellular proteinSide 2.</text>
        <dbReference type="EC" id="7.4.2.8"/>
    </reaction>
</comment>
<keyword evidence="4" id="KW-0067">ATP-binding</keyword>
<dbReference type="GO" id="GO:0015627">
    <property type="term" value="C:type II protein secretion system complex"/>
    <property type="evidence" value="ECO:0007669"/>
    <property type="project" value="InterPro"/>
</dbReference>
<keyword evidence="3" id="KW-0547">Nucleotide-binding</keyword>
<comment type="caution">
    <text evidence="10">The sequence shown here is derived from an EMBL/GenBank/DDBJ whole genome shotgun (WGS) entry which is preliminary data.</text>
</comment>
<dbReference type="FunFam" id="3.40.50.300:FF:000398">
    <property type="entry name" value="Type IV pilus assembly ATPase PilB"/>
    <property type="match status" value="1"/>
</dbReference>
<protein>
    <recommendedName>
        <fullName evidence="7">protein-secreting ATPase</fullName>
        <ecNumber evidence="7">7.4.2.8</ecNumber>
    </recommendedName>
</protein>
<feature type="domain" description="Bacterial type II secretion system protein E" evidence="9">
    <location>
        <begin position="388"/>
        <end position="402"/>
    </location>
</feature>
<dbReference type="Proteomes" id="UP000229641">
    <property type="component" value="Unassembled WGS sequence"/>
</dbReference>
<dbReference type="EMBL" id="PCWA01000035">
    <property type="protein sequence ID" value="PIQ89503.1"/>
    <property type="molecule type" value="Genomic_DNA"/>
</dbReference>
<organism evidence="10 11">
    <name type="scientific">Candidatus Ghiorseimicrobium undicola</name>
    <dbReference type="NCBI Taxonomy" id="1974746"/>
    <lineage>
        <taxon>Bacteria</taxon>
        <taxon>Pseudomonadati</taxon>
        <taxon>Candidatus Omnitrophota</taxon>
        <taxon>Candidatus Ghiorseimicrobium</taxon>
    </lineage>
</organism>
<dbReference type="AlphaFoldDB" id="A0A2H0LYK3"/>
<evidence type="ECO:0000256" key="6">
    <source>
        <dbReference type="ARBA" id="ARBA00022967"/>
    </source>
</evidence>
<dbReference type="Gene3D" id="3.30.450.90">
    <property type="match status" value="1"/>
</dbReference>
<dbReference type="SMART" id="SM00382">
    <property type="entry name" value="AAA"/>
    <property type="match status" value="1"/>
</dbReference>
<dbReference type="InterPro" id="IPR037257">
    <property type="entry name" value="T2SS_E_N_sf"/>
</dbReference>
<sequence length="566" mass="63016">MENLDKKRMLIGEILLKEGVINDKQLKDALKEQQATGRPLGDILVQKRIISEEDVAIRLSEQLKIPYVDLAFYSIENNILNLIPEKVARKFNVMPLFKIGDSLTVAMVDPLDIGVVDQLMQVAKCEIEPVFATSSNIHEAIDKYYGAGLKPFEQAIEDIKITHQEESLKRPAGRAAVAKFSSPDQAPIVKLVNSLIEDAVANDVSDIHIEPADNALFARYRIDGVLYDVTAPPRKFQEAIVSRIKIMANMDIAEKRLPQEGRIQMRVSGKEIDLRISTFPTIYGENLVIRILDRSNVLLEIGDLGFNPQHLTQFEQLITRPYGIILVTGPTGSGKTTTLYASLNKINSTDKNIITLEDPVEYRLERIRQSQIDVKSGLTFAKGLRSILRQDPDVIMVGEIRDLETAEIAIHAALTGHLVFATLHTNDAAGAIGRLVDMGIEPFLISSSLAGVLAQRLIRRICQNCKETYKAQEGVVKELKLDKDDLSRGKGCDKCRGTGYKGRTAIFELLIPNEQIKELIIEKASSDKIRKAAIAAKMQTLYEHGLLKVKSGLTTAEEVMRLTIEE</sequence>
<dbReference type="NCBIfam" id="TIGR02533">
    <property type="entry name" value="type_II_gspE"/>
    <property type="match status" value="1"/>
</dbReference>
<dbReference type="InterPro" id="IPR003593">
    <property type="entry name" value="AAA+_ATPase"/>
</dbReference>
<evidence type="ECO:0000259" key="9">
    <source>
        <dbReference type="PROSITE" id="PS00662"/>
    </source>
</evidence>
<evidence type="ECO:0000256" key="7">
    <source>
        <dbReference type="ARBA" id="ARBA00024382"/>
    </source>
</evidence>
<dbReference type="InterPro" id="IPR013369">
    <property type="entry name" value="T2SS_GspE"/>
</dbReference>
<dbReference type="GO" id="GO:0005886">
    <property type="term" value="C:plasma membrane"/>
    <property type="evidence" value="ECO:0007669"/>
    <property type="project" value="TreeGrafter"/>
</dbReference>
<dbReference type="GO" id="GO:0005524">
    <property type="term" value="F:ATP binding"/>
    <property type="evidence" value="ECO:0007669"/>
    <property type="project" value="UniProtKB-KW"/>
</dbReference>
<evidence type="ECO:0000256" key="5">
    <source>
        <dbReference type="ARBA" id="ARBA00022927"/>
    </source>
</evidence>
<evidence type="ECO:0000256" key="3">
    <source>
        <dbReference type="ARBA" id="ARBA00022741"/>
    </source>
</evidence>
<dbReference type="InterPro" id="IPR007831">
    <property type="entry name" value="T2SS_GspE_N"/>
</dbReference>
<dbReference type="GO" id="GO:0016887">
    <property type="term" value="F:ATP hydrolysis activity"/>
    <property type="evidence" value="ECO:0007669"/>
    <property type="project" value="TreeGrafter"/>
</dbReference>
<dbReference type="Gene3D" id="3.30.300.160">
    <property type="entry name" value="Type II secretion system, protein E, N-terminal domain"/>
    <property type="match status" value="1"/>
</dbReference>
<dbReference type="InterPro" id="IPR027417">
    <property type="entry name" value="P-loop_NTPase"/>
</dbReference>
<dbReference type="InterPro" id="IPR001482">
    <property type="entry name" value="T2SS/T4SS_dom"/>
</dbReference>
<reference evidence="10 11" key="1">
    <citation type="submission" date="2017-09" db="EMBL/GenBank/DDBJ databases">
        <title>Depth-based differentiation of microbial function through sediment-hosted aquifers and enrichment of novel symbionts in the deep terrestrial subsurface.</title>
        <authorList>
            <person name="Probst A.J."/>
            <person name="Ladd B."/>
            <person name="Jarett J.K."/>
            <person name="Geller-Mcgrath D.E."/>
            <person name="Sieber C.M."/>
            <person name="Emerson J.B."/>
            <person name="Anantharaman K."/>
            <person name="Thomas B.C."/>
            <person name="Malmstrom R."/>
            <person name="Stieglmeier M."/>
            <person name="Klingl A."/>
            <person name="Woyke T."/>
            <person name="Ryan C.M."/>
            <person name="Banfield J.F."/>
        </authorList>
    </citation>
    <scope>NUCLEOTIDE SEQUENCE [LARGE SCALE GENOMIC DNA]</scope>
    <source>
        <strain evidence="10">CG11_big_fil_rev_8_21_14_0_20_42_13</strain>
    </source>
</reference>
<evidence type="ECO:0000313" key="10">
    <source>
        <dbReference type="EMBL" id="PIQ89503.1"/>
    </source>
</evidence>
<keyword evidence="6" id="KW-1278">Translocase</keyword>
<dbReference type="SUPFAM" id="SSF160246">
    <property type="entry name" value="EspE N-terminal domain-like"/>
    <property type="match status" value="1"/>
</dbReference>
<dbReference type="Pfam" id="PF00437">
    <property type="entry name" value="T2SSE"/>
    <property type="match status" value="1"/>
</dbReference>
<dbReference type="FunFam" id="3.30.450.90:FF:000001">
    <property type="entry name" value="Type II secretion system ATPase GspE"/>
    <property type="match status" value="1"/>
</dbReference>
<proteinExistence type="inferred from homology"/>
<evidence type="ECO:0000256" key="1">
    <source>
        <dbReference type="ARBA" id="ARBA00006611"/>
    </source>
</evidence>
<comment type="similarity">
    <text evidence="1">Belongs to the GSP E family.</text>
</comment>
<dbReference type="PANTHER" id="PTHR30258:SF1">
    <property type="entry name" value="PROTEIN TRANSPORT PROTEIN HOFB HOMOLOG"/>
    <property type="match status" value="1"/>
</dbReference>
<evidence type="ECO:0000256" key="4">
    <source>
        <dbReference type="ARBA" id="ARBA00022840"/>
    </source>
</evidence>